<dbReference type="Gene3D" id="2.160.20.110">
    <property type="match status" value="3"/>
</dbReference>
<dbReference type="PROSITE" id="PS51257">
    <property type="entry name" value="PROKAR_LIPOPROTEIN"/>
    <property type="match status" value="1"/>
</dbReference>
<feature type="domain" description="LamG-like jellyroll fold" evidence="3">
    <location>
        <begin position="1324"/>
        <end position="1454"/>
    </location>
</feature>
<evidence type="ECO:0000256" key="1">
    <source>
        <dbReference type="ARBA" id="ARBA00022729"/>
    </source>
</evidence>
<dbReference type="SUPFAM" id="SSF49899">
    <property type="entry name" value="Concanavalin A-like lectins/glucanases"/>
    <property type="match status" value="1"/>
</dbReference>
<keyword evidence="2" id="KW-1015">Disulfide bond</keyword>
<dbReference type="SMART" id="SM00560">
    <property type="entry name" value="LamGL"/>
    <property type="match status" value="1"/>
</dbReference>
<dbReference type="InterPro" id="IPR013320">
    <property type="entry name" value="ConA-like_dom_sf"/>
</dbReference>
<sequence length="1462" mass="151366">MMNTHKMHGTVSTFVFIAVLAGSVMASSCSLFFIDKDHSSSGGAGSLSVSLVYEDAMARTDGSISSRNDRTVVPSLEANAKAYVVSCSDASGKEVASVVITSLDSCVLKNLPAGSFTVTARAYSDATVHTSDRLIAQGSANVNLVQDGSAAVSIVLSYLNTETGSGNLSFSVQWPDFAADSIKWYLDGNASAEPSIEYGNPSVGMRSAKLDKSGLSSGSHYLIIEFFLGTTHVGYAYEAVYICDNATSSHVVQNGSLVSVRTFTEAEIASTGTGSSILVMAGGNSSIIALNDSGVPSSYNAALSTTVTIVPLVGEIGQAMMYSWNGSSSISCISGVPLSLPMNANVVDDFTSENRANTLILDVSSPSGGSPVKYSITMRSPIRVKTATALAGALSAKNNELLNNNVILEDDIMLTGTGNWTPVGSIGPDPSRVYVDQSFMFTGTFDGGGHTISGLNLTTTNGDAGFFAAIGKGAYITGVRLTNVSITGGGTDDGIGGLVGENYGGTITRCSVSGYVTGHHGVGGLVGNNRAESTYDFQSRISECYSTATVTSTSTIAGGLVGSNWGIVENSYARSNVSAQNTAGGLVASQASTGSIANCYASGTVTASTNSGGLVGAKDEGGLVSGSYYNQPLSGLSDTDRGTPKSVDEMRNATAFSAWDKSIVWAINSAINSGFPYLLSIMPTSDVSLNAGTVTADEFLDSLSDLSADYVLNGDITISTPWTPVGSVDLPFTGTFNGNGHTISGLNVSLEIQNVGLFGVNNGIIENVKLENPSVITTNDYSGGLAGQNNGLIRRCSVIGLKPVKAMGRLGGLVGKNTGTITESYTSIPVEATSWYVGGLVGTNGGTIIDCYATGSVTSLNGKQIGGLIGDVWSSCIVKNSYATGKVSGVDDTGGLVGVSGSSLINCFYNTTTSGMSDTGKGEPKTTADMKDSGAFTGWDFVTVWEIDTDNSNGLFNDGYPYLNALGAQNTITLPSGDMYAETLSGAMSDHSAKYTLSGDITLLDDWTPLGSGADPFTGIFNGNGFTISGLTVDYNESSAGLFGINNGTIENVNIENASIKSSSDSCGILAGQNNGVIRHCSVSGSSPVQGVIYVGGLVGINRGLISESYSTVPVLASSFSVGGLVGRNENFISNCYATGSVTSTRENVGGLVGHTWKNPGTNIIPVVEKSFAIGKVTGSANTGGLVGYNENSIISKSFYNATTTGMSDTDKGTPKTTTEMLDPSTFTGATWDIDSGLNNSKIWGIDTTGAINNGHPYLQCFGSDTRSPPFLGGYLNGNELAFTKSAGITLIPNRNGVPNAAYQTTADQKLLTTDSSVLFTGENDFTIMGWFKITSVDVGYTYLFYKSGSGVSNYGVILSKNSESPWKFIAQITQQGGSGVSIANPPDIQFDTWCHVAMVYKNKTVSQFVNGVQVGNTTGAYSGATGPGSEFYFGAFNGAMSDLKIFNTAKSQAEIQTLMDP</sequence>
<protein>
    <submittedName>
        <fullName evidence="4">LamG domain-containing protein</fullName>
    </submittedName>
</protein>
<keyword evidence="5" id="KW-1185">Reference proteome</keyword>
<proteinExistence type="predicted"/>
<reference evidence="4" key="1">
    <citation type="submission" date="2021-08" db="EMBL/GenBank/DDBJ databases">
        <title>Comparative analyses of Brucepasteria parasyntrophica and Teretinema zuelzerae.</title>
        <authorList>
            <person name="Song Y."/>
            <person name="Brune A."/>
        </authorList>
    </citation>
    <scope>NUCLEOTIDE SEQUENCE</scope>
    <source>
        <strain evidence="4">DSM 1903</strain>
    </source>
</reference>
<dbReference type="Pfam" id="PF07581">
    <property type="entry name" value="Glug"/>
    <property type="match status" value="5"/>
</dbReference>
<accession>A0AAE3EH40</accession>
<evidence type="ECO:0000313" key="5">
    <source>
        <dbReference type="Proteomes" id="UP001198163"/>
    </source>
</evidence>
<evidence type="ECO:0000313" key="4">
    <source>
        <dbReference type="EMBL" id="MCD1653404.1"/>
    </source>
</evidence>
<name>A0AAE3EH40_9SPIR</name>
<evidence type="ECO:0000259" key="3">
    <source>
        <dbReference type="SMART" id="SM00560"/>
    </source>
</evidence>
<dbReference type="Proteomes" id="UP001198163">
    <property type="component" value="Unassembled WGS sequence"/>
</dbReference>
<dbReference type="RefSeq" id="WP_230752356.1">
    <property type="nucleotide sequence ID" value="NZ_JAINWA010000001.1"/>
</dbReference>
<dbReference type="InterPro" id="IPR006558">
    <property type="entry name" value="LamG-like"/>
</dbReference>
<dbReference type="Pfam" id="PF13385">
    <property type="entry name" value="Laminin_G_3"/>
    <property type="match status" value="1"/>
</dbReference>
<dbReference type="InterPro" id="IPR011493">
    <property type="entry name" value="GLUG"/>
</dbReference>
<evidence type="ECO:0000256" key="2">
    <source>
        <dbReference type="ARBA" id="ARBA00023157"/>
    </source>
</evidence>
<gene>
    <name evidence="4" type="ORF">K7J14_01660</name>
</gene>
<comment type="caution">
    <text evidence="4">The sequence shown here is derived from an EMBL/GenBank/DDBJ whole genome shotgun (WGS) entry which is preliminary data.</text>
</comment>
<dbReference type="EMBL" id="JAINWA010000001">
    <property type="protein sequence ID" value="MCD1653404.1"/>
    <property type="molecule type" value="Genomic_DNA"/>
</dbReference>
<keyword evidence="1" id="KW-0732">Signal</keyword>
<organism evidence="4 5">
    <name type="scientific">Teretinema zuelzerae</name>
    <dbReference type="NCBI Taxonomy" id="156"/>
    <lineage>
        <taxon>Bacteria</taxon>
        <taxon>Pseudomonadati</taxon>
        <taxon>Spirochaetota</taxon>
        <taxon>Spirochaetia</taxon>
        <taxon>Spirochaetales</taxon>
        <taxon>Treponemataceae</taxon>
        <taxon>Teretinema</taxon>
    </lineage>
</organism>
<dbReference type="Gene3D" id="2.60.120.200">
    <property type="match status" value="1"/>
</dbReference>